<comment type="caution">
    <text evidence="1">The sequence shown here is derived from an EMBL/GenBank/DDBJ whole genome shotgun (WGS) entry which is preliminary data.</text>
</comment>
<keyword evidence="2" id="KW-1185">Reference proteome</keyword>
<protein>
    <submittedName>
        <fullName evidence="1">Uncharacterized protein</fullName>
    </submittedName>
</protein>
<evidence type="ECO:0000313" key="2">
    <source>
        <dbReference type="Proteomes" id="UP001280121"/>
    </source>
</evidence>
<organism evidence="1 2">
    <name type="scientific">Dipteronia dyeriana</name>
    <dbReference type="NCBI Taxonomy" id="168575"/>
    <lineage>
        <taxon>Eukaryota</taxon>
        <taxon>Viridiplantae</taxon>
        <taxon>Streptophyta</taxon>
        <taxon>Embryophyta</taxon>
        <taxon>Tracheophyta</taxon>
        <taxon>Spermatophyta</taxon>
        <taxon>Magnoliopsida</taxon>
        <taxon>eudicotyledons</taxon>
        <taxon>Gunneridae</taxon>
        <taxon>Pentapetalae</taxon>
        <taxon>rosids</taxon>
        <taxon>malvids</taxon>
        <taxon>Sapindales</taxon>
        <taxon>Sapindaceae</taxon>
        <taxon>Hippocastanoideae</taxon>
        <taxon>Acereae</taxon>
        <taxon>Dipteronia</taxon>
    </lineage>
</organism>
<name>A0AAD9TTU9_9ROSI</name>
<reference evidence="1" key="1">
    <citation type="journal article" date="2023" name="Plant J.">
        <title>Genome sequences and population genomics provide insights into the demographic history, inbreeding, and mutation load of two 'living fossil' tree species of Dipteronia.</title>
        <authorList>
            <person name="Feng Y."/>
            <person name="Comes H.P."/>
            <person name="Chen J."/>
            <person name="Zhu S."/>
            <person name="Lu R."/>
            <person name="Zhang X."/>
            <person name="Li P."/>
            <person name="Qiu J."/>
            <person name="Olsen K.M."/>
            <person name="Qiu Y."/>
        </authorList>
    </citation>
    <scope>NUCLEOTIDE SEQUENCE</scope>
    <source>
        <strain evidence="1">KIB01</strain>
    </source>
</reference>
<dbReference type="AlphaFoldDB" id="A0AAD9TTU9"/>
<sequence length="74" mass="8820">MGTDTPPEKMPHQIFLANFKANEETRGGDSSLFSSIMHKFVKVENRQDVDRRFSIKIRFDLHHWVKDDRRPYQS</sequence>
<proteinExistence type="predicted"/>
<accession>A0AAD9TTU9</accession>
<dbReference type="EMBL" id="JANJYI010000007">
    <property type="protein sequence ID" value="KAK2641620.1"/>
    <property type="molecule type" value="Genomic_DNA"/>
</dbReference>
<dbReference type="Proteomes" id="UP001280121">
    <property type="component" value="Unassembled WGS sequence"/>
</dbReference>
<evidence type="ECO:0000313" key="1">
    <source>
        <dbReference type="EMBL" id="KAK2641620.1"/>
    </source>
</evidence>
<gene>
    <name evidence="1" type="ORF">Ddye_023383</name>
</gene>